<reference evidence="1 2" key="1">
    <citation type="journal article" date="2009" name="Nature">
        <title>Evolution of pathogenicity and sexual reproduction in eight Candida genomes.</title>
        <authorList>
            <person name="Butler G."/>
            <person name="Rasmussen M.D."/>
            <person name="Lin M.F."/>
            <person name="Santos M.A."/>
            <person name="Sakthikumar S."/>
            <person name="Munro C.A."/>
            <person name="Rheinbay E."/>
            <person name="Grabherr M."/>
            <person name="Forche A."/>
            <person name="Reedy J.L."/>
            <person name="Agrafioti I."/>
            <person name="Arnaud M.B."/>
            <person name="Bates S."/>
            <person name="Brown A.J."/>
            <person name="Brunke S."/>
            <person name="Costanzo M.C."/>
            <person name="Fitzpatrick D.A."/>
            <person name="de Groot P.W."/>
            <person name="Harris D."/>
            <person name="Hoyer L.L."/>
            <person name="Hube B."/>
            <person name="Klis F.M."/>
            <person name="Kodira C."/>
            <person name="Lennard N."/>
            <person name="Logue M.E."/>
            <person name="Martin R."/>
            <person name="Neiman A.M."/>
            <person name="Nikolaou E."/>
            <person name="Quail M.A."/>
            <person name="Quinn J."/>
            <person name="Santos M.C."/>
            <person name="Schmitzberger F.F."/>
            <person name="Sherlock G."/>
            <person name="Shah P."/>
            <person name="Silverstein K.A."/>
            <person name="Skrzypek M.S."/>
            <person name="Soll D."/>
            <person name="Staggs R."/>
            <person name="Stansfield I."/>
            <person name="Stumpf M.P."/>
            <person name="Sudbery P.E."/>
            <person name="Srikantha T."/>
            <person name="Zeng Q."/>
            <person name="Berman J."/>
            <person name="Berriman M."/>
            <person name="Heitman J."/>
            <person name="Gow N.A."/>
            <person name="Lorenz M.C."/>
            <person name="Birren B.W."/>
            <person name="Kellis M."/>
            <person name="Cuomo C.A."/>
        </authorList>
    </citation>
    <scope>NUCLEOTIDE SEQUENCE [LARGE SCALE GENOMIC DNA]</scope>
    <source>
        <strain evidence="1 2">ATCC 42720</strain>
    </source>
</reference>
<accession>C4YAJ0</accession>
<name>C4YAJ0_CLAL4</name>
<sequence>MVMRCESLDETLREIKEKAMTLHKFNELADFGLFRAVIHDGPNHQCRRQVEVVDGFFKLGEQAQAIRQGQAAPWVEHLGLFAILSRLGLQVAESHQNLVDCLLAQNKVLKVLVQDGLQSGRSAADALVKHVQRCHQSVDWCIMMCRRQEGQWAERLGGHQELVHSWISRRRHGALGHKRPHEIGASQWITEILVGEPVVGGRSVFEVVCQALESVRARQLSQRSGVCSGAAHVWVE</sequence>
<dbReference type="InParanoid" id="C4YAJ0"/>
<organism evidence="1 2">
    <name type="scientific">Clavispora lusitaniae (strain ATCC 42720)</name>
    <name type="common">Yeast</name>
    <name type="synonym">Candida lusitaniae</name>
    <dbReference type="NCBI Taxonomy" id="306902"/>
    <lineage>
        <taxon>Eukaryota</taxon>
        <taxon>Fungi</taxon>
        <taxon>Dikarya</taxon>
        <taxon>Ascomycota</taxon>
        <taxon>Saccharomycotina</taxon>
        <taxon>Pichiomycetes</taxon>
        <taxon>Metschnikowiaceae</taxon>
        <taxon>Clavispora</taxon>
    </lineage>
</organism>
<proteinExistence type="predicted"/>
<evidence type="ECO:0000313" key="1">
    <source>
        <dbReference type="EMBL" id="EEQ41089.1"/>
    </source>
</evidence>
<gene>
    <name evidence="1" type="ORF">CLUG_05218</name>
</gene>
<dbReference type="VEuPathDB" id="FungiDB:CLUG_05218"/>
<dbReference type="AlphaFoldDB" id="C4YAJ0"/>
<dbReference type="KEGG" id="clu:CLUG_05218"/>
<dbReference type="EMBL" id="CH408081">
    <property type="protein sequence ID" value="EEQ41089.1"/>
    <property type="molecule type" value="Genomic_DNA"/>
</dbReference>
<protein>
    <submittedName>
        <fullName evidence="1">Uncharacterized protein</fullName>
    </submittedName>
</protein>
<dbReference type="HOGENOM" id="CLU_1175297_0_0_1"/>
<dbReference type="Proteomes" id="UP000007703">
    <property type="component" value="Unassembled WGS sequence"/>
</dbReference>
<evidence type="ECO:0000313" key="2">
    <source>
        <dbReference type="Proteomes" id="UP000007703"/>
    </source>
</evidence>